<gene>
    <name evidence="2" type="ORF">AB433_07635</name>
</gene>
<dbReference type="AlphaFoldDB" id="A0A0G3XGY6"/>
<feature type="compositionally biased region" description="Basic residues" evidence="1">
    <location>
        <begin position="1"/>
        <end position="11"/>
    </location>
</feature>
<dbReference type="EMBL" id="CP011770">
    <property type="protein sequence ID" value="AKM09884.1"/>
    <property type="molecule type" value="Genomic_DNA"/>
</dbReference>
<protein>
    <submittedName>
        <fullName evidence="2">Uncharacterized protein</fullName>
    </submittedName>
</protein>
<evidence type="ECO:0000313" key="3">
    <source>
        <dbReference type="Proteomes" id="UP000035287"/>
    </source>
</evidence>
<keyword evidence="3" id="KW-1185">Reference proteome</keyword>
<accession>A0A0G3XGY6</accession>
<feature type="compositionally biased region" description="Basic and acidic residues" evidence="1">
    <location>
        <begin position="12"/>
        <end position="37"/>
    </location>
</feature>
<dbReference type="KEGG" id="cna:AB433_07635"/>
<sequence length="64" mass="7460">MNPLQRRLRNAPRHDPPPNRPPHDKNPRQRTRADEGKQPALHFMTPFLLDVQDVRSEIARDSDG</sequence>
<dbReference type="STRING" id="1348774.AB433_07635"/>
<organism evidence="2 3">
    <name type="scientific">Croceicoccus naphthovorans</name>
    <dbReference type="NCBI Taxonomy" id="1348774"/>
    <lineage>
        <taxon>Bacteria</taxon>
        <taxon>Pseudomonadati</taxon>
        <taxon>Pseudomonadota</taxon>
        <taxon>Alphaproteobacteria</taxon>
        <taxon>Sphingomonadales</taxon>
        <taxon>Erythrobacteraceae</taxon>
        <taxon>Croceicoccus</taxon>
    </lineage>
</organism>
<dbReference type="Proteomes" id="UP000035287">
    <property type="component" value="Chromosome"/>
</dbReference>
<name>A0A0G3XGY6_9SPHN</name>
<evidence type="ECO:0000313" key="2">
    <source>
        <dbReference type="EMBL" id="AKM09884.1"/>
    </source>
</evidence>
<feature type="region of interest" description="Disordered" evidence="1">
    <location>
        <begin position="1"/>
        <end position="40"/>
    </location>
</feature>
<reference evidence="2 3" key="1">
    <citation type="submission" date="2015-06" db="EMBL/GenBank/DDBJ databases">
        <authorList>
            <person name="Zeng Y."/>
            <person name="Huang Y."/>
        </authorList>
    </citation>
    <scope>NUCLEOTIDE SEQUENCE [LARGE SCALE GENOMIC DNA]</scope>
    <source>
        <strain evidence="2 3">PQ-2</strain>
    </source>
</reference>
<evidence type="ECO:0000256" key="1">
    <source>
        <dbReference type="SAM" id="MobiDB-lite"/>
    </source>
</evidence>
<proteinExistence type="predicted"/>
<dbReference type="PATRIC" id="fig|1348774.3.peg.1601"/>